<organism evidence="2 3">
    <name type="scientific">Cytospora chrysosperma</name>
    <name type="common">Cytospora canker fungus</name>
    <name type="synonym">Sphaeria chrysosperma</name>
    <dbReference type="NCBI Taxonomy" id="252740"/>
    <lineage>
        <taxon>Eukaryota</taxon>
        <taxon>Fungi</taxon>
        <taxon>Dikarya</taxon>
        <taxon>Ascomycota</taxon>
        <taxon>Pezizomycotina</taxon>
        <taxon>Sordariomycetes</taxon>
        <taxon>Sordariomycetidae</taxon>
        <taxon>Diaporthales</taxon>
        <taxon>Cytosporaceae</taxon>
        <taxon>Cytospora</taxon>
    </lineage>
</organism>
<reference evidence="2 3" key="1">
    <citation type="submission" date="2015-09" db="EMBL/GenBank/DDBJ databases">
        <title>Host preference determinants of Valsa canker pathogens revealed by comparative genomics.</title>
        <authorList>
            <person name="Yin Z."/>
            <person name="Huang L."/>
        </authorList>
    </citation>
    <scope>NUCLEOTIDE SEQUENCE [LARGE SCALE GENOMIC DNA]</scope>
    <source>
        <strain evidence="2 3">YSFL</strain>
    </source>
</reference>
<keyword evidence="3" id="KW-1185">Reference proteome</keyword>
<feature type="compositionally biased region" description="Acidic residues" evidence="1">
    <location>
        <begin position="193"/>
        <end position="209"/>
    </location>
</feature>
<accession>A0A423VHV0</accession>
<evidence type="ECO:0000256" key="1">
    <source>
        <dbReference type="SAM" id="MobiDB-lite"/>
    </source>
</evidence>
<name>A0A423VHV0_CYTCH</name>
<gene>
    <name evidence="2" type="ORF">VSDG_07462</name>
</gene>
<feature type="region of interest" description="Disordered" evidence="1">
    <location>
        <begin position="180"/>
        <end position="232"/>
    </location>
</feature>
<dbReference type="AlphaFoldDB" id="A0A423VHV0"/>
<dbReference type="OrthoDB" id="10457776at2759"/>
<evidence type="ECO:0000313" key="3">
    <source>
        <dbReference type="Proteomes" id="UP000284375"/>
    </source>
</evidence>
<evidence type="ECO:0000313" key="2">
    <source>
        <dbReference type="EMBL" id="ROV90551.1"/>
    </source>
</evidence>
<proteinExistence type="predicted"/>
<protein>
    <submittedName>
        <fullName evidence="2">Uncharacterized protein</fullName>
    </submittedName>
</protein>
<comment type="caution">
    <text evidence="2">The sequence shown here is derived from an EMBL/GenBank/DDBJ whole genome shotgun (WGS) entry which is preliminary data.</text>
</comment>
<dbReference type="EMBL" id="LJZO01000049">
    <property type="protein sequence ID" value="ROV90551.1"/>
    <property type="molecule type" value="Genomic_DNA"/>
</dbReference>
<dbReference type="Proteomes" id="UP000284375">
    <property type="component" value="Unassembled WGS sequence"/>
</dbReference>
<feature type="region of interest" description="Disordered" evidence="1">
    <location>
        <begin position="277"/>
        <end position="304"/>
    </location>
</feature>
<sequence>MSRYELVLDESYQQITMCLNIHVVCPGCGTLIEQTYQECFYQGVLRGHIVYPQTRTLQYPELLWWSCSTVDCELNRSLQWSLDAMHDTAMRKGQGYSQNHFYSALEADDEGDEACELALAPDEVGVPGAPYPNFLSTEDRLTTRKMVQRGETIKAIADVLGRSPASIGKYINAYIKPNPECSRVPGASAPSPEQEEEEDESEEDEDEESLPNISIANTKPVPGAPHPRWLSAKERRLVQEMRGRGETKRDIVKALGKPRVKVVKYINAYMIPHEATALPPSRPAAHKRKRSADVAQPEPQRCSKRLRQDRGTVCLDSIVVKRF</sequence>